<dbReference type="Proteomes" id="UP000035034">
    <property type="component" value="Unassembled WGS sequence"/>
</dbReference>
<dbReference type="Pfam" id="PF07987">
    <property type="entry name" value="DUF1775"/>
    <property type="match status" value="1"/>
</dbReference>
<evidence type="ECO:0000256" key="1">
    <source>
        <dbReference type="SAM" id="MobiDB-lite"/>
    </source>
</evidence>
<sequence length="243" mass="24228">MSSLTKSRSVLRRAAIPAAVIAAAATTAFAGVGVANAHVTVSTSTATQGGYGVVTLLVPNESDAGAATTKVSIEIPRLKGLRTESVPGWRAVIDKDPKTEEVTRVTWTAADGNAGVKVGEFGQFSIAGGPFPSQSSVSLPTVQTYANGEVVNWNQPAGADGAEPEHPAPTLTLAADKSGDAHSAGHASTTETDDQEASASDNTARWIGGVGLVLGALGVVVGVGALARRGRAAGNSGSGGDDA</sequence>
<gene>
    <name evidence="5" type="ORF">GOEFS_086_00410</name>
</gene>
<keyword evidence="2" id="KW-0812">Transmembrane</keyword>
<dbReference type="EMBL" id="BAEH01000086">
    <property type="protein sequence ID" value="GAB19471.1"/>
    <property type="molecule type" value="Genomic_DNA"/>
</dbReference>
<evidence type="ECO:0000256" key="3">
    <source>
        <dbReference type="SAM" id="SignalP"/>
    </source>
</evidence>
<feature type="chain" id="PRO_5039463498" description="YncI copper-binding domain-containing protein" evidence="3">
    <location>
        <begin position="31"/>
        <end position="243"/>
    </location>
</feature>
<comment type="caution">
    <text evidence="5">The sequence shown here is derived from an EMBL/GenBank/DDBJ whole genome shotgun (WGS) entry which is preliminary data.</text>
</comment>
<dbReference type="InterPro" id="IPR038507">
    <property type="entry name" value="YcnI-like_sf"/>
</dbReference>
<dbReference type="Gene3D" id="2.60.40.2230">
    <property type="entry name" value="Uncharacterised protein YcnI-like PF07987, DUF1775"/>
    <property type="match status" value="1"/>
</dbReference>
<evidence type="ECO:0000259" key="4">
    <source>
        <dbReference type="Pfam" id="PF07987"/>
    </source>
</evidence>
<organism evidence="5 6">
    <name type="scientific">Gordonia effusa NBRC 100432</name>
    <dbReference type="NCBI Taxonomy" id="1077974"/>
    <lineage>
        <taxon>Bacteria</taxon>
        <taxon>Bacillati</taxon>
        <taxon>Actinomycetota</taxon>
        <taxon>Actinomycetes</taxon>
        <taxon>Mycobacteriales</taxon>
        <taxon>Gordoniaceae</taxon>
        <taxon>Gordonia</taxon>
    </lineage>
</organism>
<keyword evidence="3" id="KW-0732">Signal</keyword>
<dbReference type="RefSeq" id="WP_007318806.1">
    <property type="nucleotide sequence ID" value="NZ_BAEH01000086.1"/>
</dbReference>
<dbReference type="AlphaFoldDB" id="H0R320"/>
<dbReference type="OrthoDB" id="9810871at2"/>
<reference evidence="5 6" key="1">
    <citation type="submission" date="2011-12" db="EMBL/GenBank/DDBJ databases">
        <title>Whole genome shotgun sequence of Gordonia effusa NBRC 100432.</title>
        <authorList>
            <person name="Yoshida I."/>
            <person name="Takarada H."/>
            <person name="Hosoyama A."/>
            <person name="Tsuchikane K."/>
            <person name="Katsumata H."/>
            <person name="Yamazaki S."/>
            <person name="Fujita N."/>
        </authorList>
    </citation>
    <scope>NUCLEOTIDE SEQUENCE [LARGE SCALE GENOMIC DNA]</scope>
    <source>
        <strain evidence="5 6">NBRC 100432</strain>
    </source>
</reference>
<feature type="transmembrane region" description="Helical" evidence="2">
    <location>
        <begin position="206"/>
        <end position="227"/>
    </location>
</feature>
<evidence type="ECO:0000313" key="5">
    <source>
        <dbReference type="EMBL" id="GAB19471.1"/>
    </source>
</evidence>
<accession>H0R320</accession>
<dbReference type="CDD" id="cd08545">
    <property type="entry name" value="YcnI_like"/>
    <property type="match status" value="1"/>
</dbReference>
<evidence type="ECO:0000256" key="2">
    <source>
        <dbReference type="SAM" id="Phobius"/>
    </source>
</evidence>
<dbReference type="InterPro" id="IPR012533">
    <property type="entry name" value="YcnI-copper_dom"/>
</dbReference>
<name>H0R320_9ACTN</name>
<feature type="signal peptide" evidence="3">
    <location>
        <begin position="1"/>
        <end position="30"/>
    </location>
</feature>
<keyword evidence="2" id="KW-0472">Membrane</keyword>
<feature type="region of interest" description="Disordered" evidence="1">
    <location>
        <begin position="154"/>
        <end position="200"/>
    </location>
</feature>
<dbReference type="eggNOG" id="COG4549">
    <property type="taxonomic scope" value="Bacteria"/>
</dbReference>
<protein>
    <recommendedName>
        <fullName evidence="4">YncI copper-binding domain-containing protein</fullName>
    </recommendedName>
</protein>
<keyword evidence="6" id="KW-1185">Reference proteome</keyword>
<feature type="domain" description="YncI copper-binding" evidence="4">
    <location>
        <begin position="38"/>
        <end position="173"/>
    </location>
</feature>
<keyword evidence="2" id="KW-1133">Transmembrane helix</keyword>
<evidence type="ECO:0000313" key="6">
    <source>
        <dbReference type="Proteomes" id="UP000035034"/>
    </source>
</evidence>
<dbReference type="STRING" id="1077974.GOEFS_086_00410"/>
<proteinExistence type="predicted"/>